<dbReference type="InParanoid" id="Q6ZE62"/>
<dbReference type="Pfam" id="PF05787">
    <property type="entry name" value="PhoX"/>
    <property type="match status" value="1"/>
</dbReference>
<dbReference type="PANTHER" id="PTHR35399:SF2">
    <property type="entry name" value="DUF839 DOMAIN-CONTAINING PROTEIN"/>
    <property type="match status" value="1"/>
</dbReference>
<geneLocation type="plasmid" evidence="2 3">
    <name>pSYSG</name>
</geneLocation>
<evidence type="ECO:0000313" key="2">
    <source>
        <dbReference type="EMBL" id="BAD02038.1"/>
    </source>
</evidence>
<gene>
    <name evidence="2" type="ordered locus">slr8030</name>
</gene>
<name>Q6ZE62_SYNY3</name>
<dbReference type="InterPro" id="IPR008557">
    <property type="entry name" value="PhoX"/>
</dbReference>
<dbReference type="PhylomeDB" id="Q6ZE62"/>
<dbReference type="InterPro" id="IPR006311">
    <property type="entry name" value="TAT_signal"/>
</dbReference>
<accession>Q6ZE62</accession>
<keyword evidence="1" id="KW-0472">Membrane</keyword>
<dbReference type="Proteomes" id="UP000001425">
    <property type="component" value="Plasmid pSYSG"/>
</dbReference>
<reference evidence="2 3" key="1">
    <citation type="journal article" date="2003" name="DNA Res.">
        <title>Structural analysis of four large plasmids harboring in a unicellular cyanobacterium, Synechocystis sp. PCC 6803.</title>
        <authorList>
            <person name="Kaneko T."/>
            <person name="Nakamura Y."/>
            <person name="Sasamoto S."/>
            <person name="Watanabe A."/>
            <person name="Kohara M."/>
            <person name="Matsumoto M."/>
            <person name="Shimpo S."/>
            <person name="Yamada M."/>
            <person name="Tabata S."/>
        </authorList>
    </citation>
    <scope>NUCLEOTIDE SEQUENCE [LARGE SCALE GENOMIC DNA]</scope>
    <source>
        <strain evidence="3">ATCC 27184 / PCC 6803 / Kazusa</strain>
    </source>
</reference>
<keyword evidence="2" id="KW-0614">Plasmid</keyword>
<proteinExistence type="predicted"/>
<dbReference type="PROSITE" id="PS51318">
    <property type="entry name" value="TAT"/>
    <property type="match status" value="1"/>
</dbReference>
<dbReference type="AlphaFoldDB" id="Q6ZE62"/>
<protein>
    <submittedName>
        <fullName evidence="2">Slr8030 protein</fullName>
    </submittedName>
</protein>
<keyword evidence="3" id="KW-1185">Reference proteome</keyword>
<dbReference type="EnsemblBacteria" id="BAD02038">
    <property type="protein sequence ID" value="BAD02038"/>
    <property type="gene ID" value="BAD02038"/>
</dbReference>
<evidence type="ECO:0000313" key="3">
    <source>
        <dbReference type="Proteomes" id="UP000001425"/>
    </source>
</evidence>
<sequence length="732" mass="78677">MVWSRRNFLAVMGLGAGAALFNPRQYPLTAAIPKIGDRHGDLSFQPIDYPIPLATDGLTPAQQKTAFATFAVQDELVLPSDFFYTVLGQWGDPVGDHWFGFNNDYLGLVETDENTAYLLINFEYISFIPWRQGYEMAIGKSLPIETVLTAAEAQGGKINAFALAADNPVKIDIEALCEAALVDQGMGVIRLERNGQGDWQRSPNATDRRITGLSGLTDSHYLTATGPAIAIFTNPTKQGYDDGLGEKIIGTFGNCAGGTTPWGTVLSAEENFQSQVPEAVYADGSAVDPAQCPLKISTNGLSGQGNVFGLAGNKYGWMVEIDPANANDYGVKHTALGRFRHEAVAVRATANQPLAVYSGCDRTSGHLYKFVSADTVKSPTDKGNSRLFTAGTLYGAKFNADGTGEWIALTPDTVVNPVRPSDIAVDSSTTGIVYLPHPDRNQAGAIAIDTDHAVAEYQTQFATLADLYPIESDRQQGAILVDAHLAANAAGVTPTARPEDTEILPDGSVLIAFTSGWPSQGDGGCDRHIFQGPQGEVPCNSGWIMRLQETGDRCDALTFGWAMIAAGGEPSQGGLGFANPDNLAIDGRGNLWMVTDMSTSKHNRKFEREADTTSLDSVGVFGNNSLWYLPLHGPNAGQIFPFAIGPMDSELTGPVFSQDQKTLFLAVQHPGELNGLRQTEIVTMPLTTTNGEPFLQTRTVPLQSHWPNSGDMLSRPAVVTIQRRTRQPFHSS</sequence>
<dbReference type="EMBL" id="AP004312">
    <property type="protein sequence ID" value="BAD02038.1"/>
    <property type="molecule type" value="Genomic_DNA"/>
</dbReference>
<dbReference type="PANTHER" id="PTHR35399">
    <property type="entry name" value="SLR8030 PROTEIN"/>
    <property type="match status" value="1"/>
</dbReference>
<dbReference type="KEGG" id="syn:slr8030"/>
<evidence type="ECO:0000256" key="1">
    <source>
        <dbReference type="ARBA" id="ARBA00023136"/>
    </source>
</evidence>
<organism evidence="2 3">
    <name type="scientific">Synechocystis sp. (strain ATCC 27184 / PCC 6803 / Kazusa)</name>
    <dbReference type="NCBI Taxonomy" id="1111708"/>
    <lineage>
        <taxon>Bacteria</taxon>
        <taxon>Bacillati</taxon>
        <taxon>Cyanobacteriota</taxon>
        <taxon>Cyanophyceae</taxon>
        <taxon>Synechococcales</taxon>
        <taxon>Merismopediaceae</taxon>
        <taxon>Synechocystis</taxon>
    </lineage>
</organism>